<dbReference type="AlphaFoldDB" id="A0A367QUY6"/>
<accession>A0A367QUY6</accession>
<dbReference type="Gene3D" id="3.40.720.10">
    <property type="entry name" value="Alkaline Phosphatase, subunit A"/>
    <property type="match status" value="1"/>
</dbReference>
<dbReference type="Gene3D" id="3.30.1120.10">
    <property type="match status" value="1"/>
</dbReference>
<dbReference type="PROSITE" id="PS51318">
    <property type="entry name" value="TAT"/>
    <property type="match status" value="1"/>
</dbReference>
<evidence type="ECO:0000256" key="2">
    <source>
        <dbReference type="ARBA" id="ARBA00022723"/>
    </source>
</evidence>
<dbReference type="Pfam" id="PF00884">
    <property type="entry name" value="Sulfatase"/>
    <property type="match status" value="1"/>
</dbReference>
<organism evidence="6 7">
    <name type="scientific">Nostoc minutum NIES-26</name>
    <dbReference type="NCBI Taxonomy" id="1844469"/>
    <lineage>
        <taxon>Bacteria</taxon>
        <taxon>Bacillati</taxon>
        <taxon>Cyanobacteriota</taxon>
        <taxon>Cyanophyceae</taxon>
        <taxon>Nostocales</taxon>
        <taxon>Nostocaceae</taxon>
        <taxon>Nostoc</taxon>
    </lineage>
</organism>
<dbReference type="InterPro" id="IPR006311">
    <property type="entry name" value="TAT_signal"/>
</dbReference>
<gene>
    <name evidence="6" type="ORF">A6770_24845</name>
</gene>
<dbReference type="PANTHER" id="PTHR42693">
    <property type="entry name" value="ARYLSULFATASE FAMILY MEMBER"/>
    <property type="match status" value="1"/>
</dbReference>
<dbReference type="GO" id="GO:0046872">
    <property type="term" value="F:metal ion binding"/>
    <property type="evidence" value="ECO:0007669"/>
    <property type="project" value="UniProtKB-KW"/>
</dbReference>
<dbReference type="GO" id="GO:0004065">
    <property type="term" value="F:arylsulfatase activity"/>
    <property type="evidence" value="ECO:0007669"/>
    <property type="project" value="TreeGrafter"/>
</dbReference>
<dbReference type="PROSITE" id="PS00149">
    <property type="entry name" value="SULFATASE_2"/>
    <property type="match status" value="1"/>
</dbReference>
<reference evidence="6" key="1">
    <citation type="submission" date="2016-04" db="EMBL/GenBank/DDBJ databases">
        <authorList>
            <person name="Tabuchi Yagui T.R."/>
        </authorList>
    </citation>
    <scope>NUCLEOTIDE SEQUENCE [LARGE SCALE GENOMIC DNA]</scope>
    <source>
        <strain evidence="6">NIES-26</strain>
    </source>
</reference>
<dbReference type="EMBL" id="LXQD01000301">
    <property type="protein sequence ID" value="RCJ27996.1"/>
    <property type="molecule type" value="Genomic_DNA"/>
</dbReference>
<dbReference type="InterPro" id="IPR017850">
    <property type="entry name" value="Alkaline_phosphatase_core_sf"/>
</dbReference>
<sequence>MTNSNVGSMNRRKFLGTAAASALTTVGSSTLISQAVAGNKYAPHKTPNILFILADDLGWGDLSIYGRPDYQTPNLDRLARQGARFTNAYSAQTVCTPTRVGFLTGRYPARLEVGLREPLGNISQVGSTVGLPPSHPTVASLLKARGYETALVGKWHLGYLPNYGPNKSGFDKFFGHFSGGIDYFSHKDGSGVLDFYNDEQLISVPGYTTELFTEKAIAFIKKPRNQPFYLSLHYNAPHWPWEGPGDESLSTTLYSNGNYTAGGSPEIYAAMIKSLDDGVGKVLQALEETGQANNTLVIFVSDNGGERYSFFGPFRNRKGSLNEGGIRVPTIIRWPGKVKPNQVNDQPTITMDLTATILAATRVPAAPKYPLDGVNLLPALIGEKRLDSRPLFWRYRSGINIQGAVRLGNWKYLQQGSNQGLNQFLYDLESDPGEQTDLKESHPKIFRHLQRQFDRWQFEVLPVAQFPA</sequence>
<comment type="similarity">
    <text evidence="1">Belongs to the sulfatase family.</text>
</comment>
<dbReference type="InterPro" id="IPR050738">
    <property type="entry name" value="Sulfatase"/>
</dbReference>
<dbReference type="InterPro" id="IPR000917">
    <property type="entry name" value="Sulfatase_N"/>
</dbReference>
<evidence type="ECO:0000256" key="1">
    <source>
        <dbReference type="ARBA" id="ARBA00008779"/>
    </source>
</evidence>
<evidence type="ECO:0000259" key="5">
    <source>
        <dbReference type="Pfam" id="PF00884"/>
    </source>
</evidence>
<dbReference type="SUPFAM" id="SSF53649">
    <property type="entry name" value="Alkaline phosphatase-like"/>
    <property type="match status" value="1"/>
</dbReference>
<dbReference type="InterPro" id="IPR024607">
    <property type="entry name" value="Sulfatase_CS"/>
</dbReference>
<dbReference type="PANTHER" id="PTHR42693:SF33">
    <property type="entry name" value="ARYLSULFATASE"/>
    <property type="match status" value="1"/>
</dbReference>
<evidence type="ECO:0000313" key="6">
    <source>
        <dbReference type="EMBL" id="RCJ27996.1"/>
    </source>
</evidence>
<protein>
    <submittedName>
        <fullName evidence="6">Twin-arginine translocation pathway signal protein</fullName>
    </submittedName>
</protein>
<keyword evidence="4" id="KW-0106">Calcium</keyword>
<dbReference type="Proteomes" id="UP000252107">
    <property type="component" value="Unassembled WGS sequence"/>
</dbReference>
<feature type="domain" description="Sulfatase N-terminal" evidence="5">
    <location>
        <begin position="47"/>
        <end position="361"/>
    </location>
</feature>
<evidence type="ECO:0000256" key="4">
    <source>
        <dbReference type="ARBA" id="ARBA00022837"/>
    </source>
</evidence>
<keyword evidence="3" id="KW-0378">Hydrolase</keyword>
<evidence type="ECO:0000313" key="7">
    <source>
        <dbReference type="Proteomes" id="UP000252107"/>
    </source>
</evidence>
<comment type="caution">
    <text evidence="6">The sequence shown here is derived from an EMBL/GenBank/DDBJ whole genome shotgun (WGS) entry which is preliminary data.</text>
</comment>
<keyword evidence="2" id="KW-0479">Metal-binding</keyword>
<name>A0A367QUY6_9NOSO</name>
<keyword evidence="7" id="KW-1185">Reference proteome</keyword>
<dbReference type="CDD" id="cd16144">
    <property type="entry name" value="ARS_like"/>
    <property type="match status" value="1"/>
</dbReference>
<proteinExistence type="inferred from homology"/>
<evidence type="ECO:0000256" key="3">
    <source>
        <dbReference type="ARBA" id="ARBA00022801"/>
    </source>
</evidence>